<sequence length="102" mass="11689">MPFGHVNPIDSPYGQFVFNCTHPRKSLCSVAFGDIARGPRRLNRSKDRGSIVCEVNHVSLWEHGMHFLPRKPIQLIRNPLGSELGSVQWRYANVLFTSPLFW</sequence>
<gene>
    <name evidence="1" type="ORF">AVEN_31230_1</name>
</gene>
<keyword evidence="2" id="KW-1185">Reference proteome</keyword>
<accession>A0A4Y2J2L8</accession>
<name>A0A4Y2J2L8_ARAVE</name>
<dbReference type="Proteomes" id="UP000499080">
    <property type="component" value="Unassembled WGS sequence"/>
</dbReference>
<organism evidence="1 2">
    <name type="scientific">Araneus ventricosus</name>
    <name type="common">Orbweaver spider</name>
    <name type="synonym">Epeira ventricosa</name>
    <dbReference type="NCBI Taxonomy" id="182803"/>
    <lineage>
        <taxon>Eukaryota</taxon>
        <taxon>Metazoa</taxon>
        <taxon>Ecdysozoa</taxon>
        <taxon>Arthropoda</taxon>
        <taxon>Chelicerata</taxon>
        <taxon>Arachnida</taxon>
        <taxon>Araneae</taxon>
        <taxon>Araneomorphae</taxon>
        <taxon>Entelegynae</taxon>
        <taxon>Araneoidea</taxon>
        <taxon>Araneidae</taxon>
        <taxon>Araneus</taxon>
    </lineage>
</organism>
<dbReference type="EMBL" id="BGPR01003136">
    <property type="protein sequence ID" value="GBM84155.1"/>
    <property type="molecule type" value="Genomic_DNA"/>
</dbReference>
<reference evidence="1 2" key="1">
    <citation type="journal article" date="2019" name="Sci. Rep.">
        <title>Orb-weaving spider Araneus ventricosus genome elucidates the spidroin gene catalogue.</title>
        <authorList>
            <person name="Kono N."/>
            <person name="Nakamura H."/>
            <person name="Ohtoshi R."/>
            <person name="Moran D.A.P."/>
            <person name="Shinohara A."/>
            <person name="Yoshida Y."/>
            <person name="Fujiwara M."/>
            <person name="Mori M."/>
            <person name="Tomita M."/>
            <person name="Arakawa K."/>
        </authorList>
    </citation>
    <scope>NUCLEOTIDE SEQUENCE [LARGE SCALE GENOMIC DNA]</scope>
</reference>
<proteinExistence type="predicted"/>
<evidence type="ECO:0000313" key="1">
    <source>
        <dbReference type="EMBL" id="GBM84155.1"/>
    </source>
</evidence>
<dbReference type="AlphaFoldDB" id="A0A4Y2J2L8"/>
<evidence type="ECO:0000313" key="2">
    <source>
        <dbReference type="Proteomes" id="UP000499080"/>
    </source>
</evidence>
<protein>
    <submittedName>
        <fullName evidence="1">Uncharacterized protein</fullName>
    </submittedName>
</protein>
<comment type="caution">
    <text evidence="1">The sequence shown here is derived from an EMBL/GenBank/DDBJ whole genome shotgun (WGS) entry which is preliminary data.</text>
</comment>